<organism evidence="1 2">
    <name type="scientific">Stylonychia lemnae</name>
    <name type="common">Ciliate</name>
    <dbReference type="NCBI Taxonomy" id="5949"/>
    <lineage>
        <taxon>Eukaryota</taxon>
        <taxon>Sar</taxon>
        <taxon>Alveolata</taxon>
        <taxon>Ciliophora</taxon>
        <taxon>Intramacronucleata</taxon>
        <taxon>Spirotrichea</taxon>
        <taxon>Stichotrichia</taxon>
        <taxon>Sporadotrichida</taxon>
        <taxon>Oxytrichidae</taxon>
        <taxon>Stylonychinae</taxon>
        <taxon>Stylonychia</taxon>
    </lineage>
</organism>
<evidence type="ECO:0000313" key="2">
    <source>
        <dbReference type="Proteomes" id="UP000039865"/>
    </source>
</evidence>
<protein>
    <submittedName>
        <fullName evidence="1">Uncharacterized protein</fullName>
    </submittedName>
</protein>
<keyword evidence="2" id="KW-1185">Reference proteome</keyword>
<dbReference type="InParanoid" id="A0A078B3T8"/>
<dbReference type="OrthoDB" id="324488at2759"/>
<reference evidence="1 2" key="1">
    <citation type="submission" date="2014-06" db="EMBL/GenBank/DDBJ databases">
        <authorList>
            <person name="Swart Estienne"/>
        </authorList>
    </citation>
    <scope>NUCLEOTIDE SEQUENCE [LARGE SCALE GENOMIC DNA]</scope>
    <source>
        <strain evidence="1 2">130c</strain>
    </source>
</reference>
<evidence type="ECO:0000313" key="1">
    <source>
        <dbReference type="EMBL" id="CDW89154.1"/>
    </source>
</evidence>
<name>A0A078B3T8_STYLE</name>
<sequence length="197" mass="22937">MGNSIEKEGFNLEQEFREAGLGEIDPYVFENQFEKEVYMSINLIRSNPKRFIKHFEHVKDFKEYKGKKGKQLIKQLATMESLPPLAIDQNAIEACRQSNVEITSSKREIKGGNIEKMRTIVLANFKSYEGQDFTVTSWRGSPHELVIYNMLQDFEINGKSTILDFKTFKVGLSFYGHREKENVCQILYVFQLSNQIF</sequence>
<dbReference type="EMBL" id="CCKQ01017292">
    <property type="protein sequence ID" value="CDW89154.1"/>
    <property type="molecule type" value="Genomic_DNA"/>
</dbReference>
<proteinExistence type="predicted"/>
<accession>A0A078B3T8</accession>
<gene>
    <name evidence="1" type="primary">Contig17758.g18881</name>
    <name evidence="1" type="ORF">STYLEM_18285</name>
</gene>
<dbReference type="Proteomes" id="UP000039865">
    <property type="component" value="Unassembled WGS sequence"/>
</dbReference>
<dbReference type="AlphaFoldDB" id="A0A078B3T8"/>